<dbReference type="InterPro" id="IPR029063">
    <property type="entry name" value="SAM-dependent_MTases_sf"/>
</dbReference>
<organism evidence="1 2">
    <name type="scientific">Flavisolibacter tropicus</name>
    <dbReference type="NCBI Taxonomy" id="1492898"/>
    <lineage>
        <taxon>Bacteria</taxon>
        <taxon>Pseudomonadati</taxon>
        <taxon>Bacteroidota</taxon>
        <taxon>Chitinophagia</taxon>
        <taxon>Chitinophagales</taxon>
        <taxon>Chitinophagaceae</taxon>
        <taxon>Flavisolibacter</taxon>
    </lineage>
</organism>
<sequence>MFLKRIFQQTLNVQERIALPKAELVASIEKNRRSLELIDNWIDDVAFLQSVFNYGVPDFIKSELNKPIDNQPTYSDYIVAIANKHFDSVSYFEIGVSVGKNFFQMINGINNASFTGLDIEEINPIIEKKLQLKDIVEWDRMEGSIKKNKSSLRKYVSNGKEVKYLSADVWDQNSWSKLSGNKFNIIFSDALHTPEAILFEFEMLVKFNLLSEKFIIIWDDLVGSMKDSFYKIIKRYDKAFKVKDVYLLNVNGWVGQHEQAHTIGILSNFEV</sequence>
<reference evidence="1 2" key="2">
    <citation type="journal article" date="2016" name="Int. J. Syst. Evol. Microbiol.">
        <title>Flavisolibacter tropicus sp. nov., isolated from tropical soil.</title>
        <authorList>
            <person name="Lee J.J."/>
            <person name="Kang M.S."/>
            <person name="Kim G.S."/>
            <person name="Lee C.S."/>
            <person name="Lim S."/>
            <person name="Lee J."/>
            <person name="Roh S.H."/>
            <person name="Kang H."/>
            <person name="Ha J.M."/>
            <person name="Bae S."/>
            <person name="Jung H.Y."/>
            <person name="Kim M.K."/>
        </authorList>
    </citation>
    <scope>NUCLEOTIDE SEQUENCE [LARGE SCALE GENOMIC DNA]</scope>
    <source>
        <strain evidence="1 2">LCS9</strain>
    </source>
</reference>
<dbReference type="SUPFAM" id="SSF53335">
    <property type="entry name" value="S-adenosyl-L-methionine-dependent methyltransferases"/>
    <property type="match status" value="1"/>
</dbReference>
<dbReference type="Proteomes" id="UP000077177">
    <property type="component" value="Chromosome"/>
</dbReference>
<reference evidence="2" key="1">
    <citation type="submission" date="2015-01" db="EMBL/GenBank/DDBJ databases">
        <title>Flavisolibacter sp./LCS9/ whole genome sequencing.</title>
        <authorList>
            <person name="Kim M.K."/>
            <person name="Srinivasan S."/>
            <person name="Lee J.-J."/>
        </authorList>
    </citation>
    <scope>NUCLEOTIDE SEQUENCE [LARGE SCALE GENOMIC DNA]</scope>
    <source>
        <strain evidence="2">LCS9</strain>
    </source>
</reference>
<dbReference type="RefSeq" id="WP_066406940.1">
    <property type="nucleotide sequence ID" value="NZ_CP011390.1"/>
</dbReference>
<dbReference type="OrthoDB" id="659616at2"/>
<dbReference type="EMBL" id="CP011390">
    <property type="protein sequence ID" value="ANE52459.1"/>
    <property type="molecule type" value="Genomic_DNA"/>
</dbReference>
<name>A0A172TZC6_9BACT</name>
<protein>
    <recommendedName>
        <fullName evidence="3">Methyltransferase</fullName>
    </recommendedName>
</protein>
<dbReference type="KEGG" id="fla:SY85_20215"/>
<dbReference type="Gene3D" id="3.40.50.150">
    <property type="entry name" value="Vaccinia Virus protein VP39"/>
    <property type="match status" value="1"/>
</dbReference>
<dbReference type="AlphaFoldDB" id="A0A172TZC6"/>
<keyword evidence="2" id="KW-1185">Reference proteome</keyword>
<accession>A0A172TZC6</accession>
<evidence type="ECO:0000313" key="1">
    <source>
        <dbReference type="EMBL" id="ANE52459.1"/>
    </source>
</evidence>
<evidence type="ECO:0008006" key="3">
    <source>
        <dbReference type="Google" id="ProtNLM"/>
    </source>
</evidence>
<proteinExistence type="predicted"/>
<gene>
    <name evidence="1" type="ORF">SY85_20215</name>
</gene>
<evidence type="ECO:0000313" key="2">
    <source>
        <dbReference type="Proteomes" id="UP000077177"/>
    </source>
</evidence>